<evidence type="ECO:0000259" key="11">
    <source>
        <dbReference type="Pfam" id="PF02096"/>
    </source>
</evidence>
<dbReference type="GO" id="GO:0032977">
    <property type="term" value="F:membrane insertase activity"/>
    <property type="evidence" value="ECO:0007669"/>
    <property type="project" value="InterPro"/>
</dbReference>
<dbReference type="NCBIfam" id="NF002350">
    <property type="entry name" value="PRK01315.1"/>
    <property type="match status" value="1"/>
</dbReference>
<evidence type="ECO:0000256" key="7">
    <source>
        <dbReference type="ARBA" id="ARBA00023136"/>
    </source>
</evidence>
<reference evidence="12" key="1">
    <citation type="submission" date="2020-05" db="EMBL/GenBank/DDBJ databases">
        <authorList>
            <person name="Chiriac C."/>
            <person name="Salcher M."/>
            <person name="Ghai R."/>
            <person name="Kavagutti S V."/>
        </authorList>
    </citation>
    <scope>NUCLEOTIDE SEQUENCE</scope>
</reference>
<feature type="transmembrane region" description="Helical" evidence="10">
    <location>
        <begin position="32"/>
        <end position="54"/>
    </location>
</feature>
<keyword evidence="2" id="KW-0813">Transport</keyword>
<accession>A0A6J7J827</accession>
<evidence type="ECO:0000256" key="6">
    <source>
        <dbReference type="ARBA" id="ARBA00022989"/>
    </source>
</evidence>
<feature type="compositionally biased region" description="Basic and acidic residues" evidence="9">
    <location>
        <begin position="264"/>
        <end position="278"/>
    </location>
</feature>
<feature type="domain" description="Membrane insertase YidC/Oxa/ALB C-terminal" evidence="11">
    <location>
        <begin position="34"/>
        <end position="252"/>
    </location>
</feature>
<evidence type="ECO:0000256" key="4">
    <source>
        <dbReference type="ARBA" id="ARBA00022692"/>
    </source>
</evidence>
<dbReference type="PANTHER" id="PTHR12428">
    <property type="entry name" value="OXA1"/>
    <property type="match status" value="1"/>
</dbReference>
<keyword evidence="6 10" id="KW-1133">Transmembrane helix</keyword>
<organism evidence="12">
    <name type="scientific">freshwater metagenome</name>
    <dbReference type="NCBI Taxonomy" id="449393"/>
    <lineage>
        <taxon>unclassified sequences</taxon>
        <taxon>metagenomes</taxon>
        <taxon>ecological metagenomes</taxon>
    </lineage>
</organism>
<gene>
    <name evidence="12" type="ORF">UFOPK3772_00796</name>
</gene>
<dbReference type="Pfam" id="PF02096">
    <property type="entry name" value="60KD_IMP"/>
    <property type="match status" value="1"/>
</dbReference>
<keyword evidence="4 10" id="KW-0812">Transmembrane</keyword>
<feature type="region of interest" description="Disordered" evidence="9">
    <location>
        <begin position="261"/>
        <end position="317"/>
    </location>
</feature>
<feature type="transmembrane region" description="Helical" evidence="10">
    <location>
        <begin position="172"/>
        <end position="192"/>
    </location>
</feature>
<dbReference type="InterPro" id="IPR047196">
    <property type="entry name" value="YidC_ALB_C"/>
</dbReference>
<evidence type="ECO:0000256" key="5">
    <source>
        <dbReference type="ARBA" id="ARBA00022927"/>
    </source>
</evidence>
<feature type="compositionally biased region" description="Low complexity" evidence="9">
    <location>
        <begin position="279"/>
        <end position="301"/>
    </location>
</feature>
<evidence type="ECO:0000256" key="10">
    <source>
        <dbReference type="SAM" id="Phobius"/>
    </source>
</evidence>
<proteinExistence type="predicted"/>
<dbReference type="InterPro" id="IPR028055">
    <property type="entry name" value="YidC/Oxa/ALB_C"/>
</dbReference>
<keyword evidence="5" id="KW-0653">Protein transport</keyword>
<feature type="transmembrane region" description="Helical" evidence="10">
    <location>
        <begin position="213"/>
        <end position="238"/>
    </location>
</feature>
<dbReference type="CDD" id="cd20070">
    <property type="entry name" value="5TM_YidC_Alb3"/>
    <property type="match status" value="1"/>
</dbReference>
<dbReference type="NCBIfam" id="TIGR03592">
    <property type="entry name" value="yidC_oxa1_cterm"/>
    <property type="match status" value="1"/>
</dbReference>
<keyword evidence="7 10" id="KW-0472">Membrane</keyword>
<dbReference type="EMBL" id="CAFBNE010000017">
    <property type="protein sequence ID" value="CAB4939260.1"/>
    <property type="molecule type" value="Genomic_DNA"/>
</dbReference>
<keyword evidence="8" id="KW-0143">Chaperone</keyword>
<sequence length="317" mass="35519">MFILDWLRTGVSWILVQFHQLLSTFMDPASGWTWAFSIVGLVIVIRIILIPLFVKQIKSQRNLQLIQPQMKEIQKKYAGDREKQSQEMMKLYKETGTNPLASCLPILLQAPIFFALFSVLQGIAMSVPEGVFKWSQYEGLLAQAHDASIFGAPLYGTFMGADEVFKDGFMPINTKVLAFILIIAMTTTTFLTQRQMIVKNTAADNPVVRQQKILLYVFPLVFAIGGINFPIGVLIYWFTTNLWSMGQQFWVIRNNPQPGTPAFEAREARRAQRAKDKAAASSASDQAAGAEPEATEDAPPARVQPKKTPRSKRKGTS</sequence>
<evidence type="ECO:0000313" key="12">
    <source>
        <dbReference type="EMBL" id="CAB4939260.1"/>
    </source>
</evidence>
<dbReference type="GO" id="GO:0015031">
    <property type="term" value="P:protein transport"/>
    <property type="evidence" value="ECO:0007669"/>
    <property type="project" value="UniProtKB-KW"/>
</dbReference>
<evidence type="ECO:0000256" key="2">
    <source>
        <dbReference type="ARBA" id="ARBA00022448"/>
    </source>
</evidence>
<comment type="subcellular location">
    <subcellularLocation>
        <location evidence="1">Cell membrane</location>
        <topology evidence="1">Multi-pass membrane protein</topology>
    </subcellularLocation>
</comment>
<dbReference type="AlphaFoldDB" id="A0A6J7J827"/>
<feature type="compositionally biased region" description="Basic residues" evidence="9">
    <location>
        <begin position="304"/>
        <end position="317"/>
    </location>
</feature>
<dbReference type="GO" id="GO:0005886">
    <property type="term" value="C:plasma membrane"/>
    <property type="evidence" value="ECO:0007669"/>
    <property type="project" value="UniProtKB-SubCell"/>
</dbReference>
<evidence type="ECO:0000256" key="3">
    <source>
        <dbReference type="ARBA" id="ARBA00022475"/>
    </source>
</evidence>
<keyword evidence="3" id="KW-1003">Cell membrane</keyword>
<feature type="transmembrane region" description="Helical" evidence="10">
    <location>
        <begin position="99"/>
        <end position="124"/>
    </location>
</feature>
<evidence type="ECO:0000256" key="8">
    <source>
        <dbReference type="ARBA" id="ARBA00023186"/>
    </source>
</evidence>
<dbReference type="PANTHER" id="PTHR12428:SF65">
    <property type="entry name" value="CYTOCHROME C OXIDASE ASSEMBLY PROTEIN COX18, MITOCHONDRIAL"/>
    <property type="match status" value="1"/>
</dbReference>
<evidence type="ECO:0000256" key="9">
    <source>
        <dbReference type="SAM" id="MobiDB-lite"/>
    </source>
</evidence>
<dbReference type="GO" id="GO:0051205">
    <property type="term" value="P:protein insertion into membrane"/>
    <property type="evidence" value="ECO:0007669"/>
    <property type="project" value="TreeGrafter"/>
</dbReference>
<name>A0A6J7J827_9ZZZZ</name>
<protein>
    <submittedName>
        <fullName evidence="12">Unannotated protein</fullName>
    </submittedName>
</protein>
<evidence type="ECO:0000256" key="1">
    <source>
        <dbReference type="ARBA" id="ARBA00004651"/>
    </source>
</evidence>
<dbReference type="InterPro" id="IPR001708">
    <property type="entry name" value="YidC/ALB3/OXA1/COX18"/>
</dbReference>